<proteinExistence type="predicted"/>
<evidence type="ECO:0000256" key="2">
    <source>
        <dbReference type="SAM" id="Phobius"/>
    </source>
</evidence>
<feature type="compositionally biased region" description="Basic and acidic residues" evidence="1">
    <location>
        <begin position="1194"/>
        <end position="1271"/>
    </location>
</feature>
<dbReference type="PANTHER" id="PTHR30441:SF4">
    <property type="entry name" value="PROTEIN ASMA"/>
    <property type="match status" value="1"/>
</dbReference>
<accession>A0A1X7P7Y8</accession>
<dbReference type="EMBL" id="FXBL01000004">
    <property type="protein sequence ID" value="SMH46105.1"/>
    <property type="molecule type" value="Genomic_DNA"/>
</dbReference>
<keyword evidence="2" id="KW-0812">Transmembrane</keyword>
<dbReference type="Proteomes" id="UP000193083">
    <property type="component" value="Unassembled WGS sequence"/>
</dbReference>
<dbReference type="PIRSF" id="PIRSF034039">
    <property type="entry name" value="UCP034039"/>
    <property type="match status" value="1"/>
</dbReference>
<keyword evidence="5" id="KW-1185">Reference proteome</keyword>
<dbReference type="InterPro" id="IPR007844">
    <property type="entry name" value="AsmA"/>
</dbReference>
<dbReference type="GO" id="GO:0090313">
    <property type="term" value="P:regulation of protein targeting to membrane"/>
    <property type="evidence" value="ECO:0007669"/>
    <property type="project" value="TreeGrafter"/>
</dbReference>
<keyword evidence="2" id="KW-0472">Membrane</keyword>
<evidence type="ECO:0000313" key="4">
    <source>
        <dbReference type="EMBL" id="SMH46105.1"/>
    </source>
</evidence>
<dbReference type="GO" id="GO:0005886">
    <property type="term" value="C:plasma membrane"/>
    <property type="evidence" value="ECO:0007669"/>
    <property type="project" value="TreeGrafter"/>
</dbReference>
<name>A0A1X7P7Y8_9HYPH</name>
<keyword evidence="2" id="KW-1133">Transmembrane helix</keyword>
<organism evidence="4 5">
    <name type="scientific">Mesorhizobium australicum</name>
    <dbReference type="NCBI Taxonomy" id="536018"/>
    <lineage>
        <taxon>Bacteria</taxon>
        <taxon>Pseudomonadati</taxon>
        <taxon>Pseudomonadota</taxon>
        <taxon>Alphaproteobacteria</taxon>
        <taxon>Hyphomicrobiales</taxon>
        <taxon>Phyllobacteriaceae</taxon>
        <taxon>Mesorhizobium</taxon>
    </lineage>
</organism>
<feature type="region of interest" description="Disordered" evidence="1">
    <location>
        <begin position="1194"/>
        <end position="1346"/>
    </location>
</feature>
<protein>
    <submittedName>
        <fullName evidence="4">AsmA-like C-terminal region</fullName>
    </submittedName>
</protein>
<dbReference type="InterPro" id="IPR017023">
    <property type="entry name" value="UCP034039"/>
</dbReference>
<reference evidence="4 5" key="1">
    <citation type="submission" date="2017-04" db="EMBL/GenBank/DDBJ databases">
        <authorList>
            <person name="Afonso C.L."/>
            <person name="Miller P.J."/>
            <person name="Scott M.A."/>
            <person name="Spackman E."/>
            <person name="Goraichik I."/>
            <person name="Dimitrov K.M."/>
            <person name="Suarez D.L."/>
            <person name="Swayne D.E."/>
        </authorList>
    </citation>
    <scope>NUCLEOTIDE SEQUENCE [LARGE SCALE GENOMIC DNA]</scope>
    <source>
        <strain evidence="4 5">B5P</strain>
    </source>
</reference>
<gene>
    <name evidence="4" type="ORF">SAMN02982922_3335</name>
</gene>
<evidence type="ECO:0000313" key="5">
    <source>
        <dbReference type="Proteomes" id="UP000193083"/>
    </source>
</evidence>
<feature type="transmembrane region" description="Helical" evidence="2">
    <location>
        <begin position="12"/>
        <end position="36"/>
    </location>
</feature>
<dbReference type="Pfam" id="PF05170">
    <property type="entry name" value="AsmA"/>
    <property type="match status" value="1"/>
</dbReference>
<sequence length="1346" mass="140195">MGVLERRSGTLARLFVIFGGLVVLVLTAALVGPYFVDWTSYRGDFEREASRILGREVKVAGSATARILPFPSVTFTDVRVAGTGSEPALTAEKFSMDAELAPFLRGEVLIFDMRLERPKAVIHVGNDGAVDWAVRPDAPFDPGNVTIEKLTVTEGSVRIEHAASGRTHMLSEINTDVAATTLAGPWRLTGSMRLDGALTDFDLSTGRVEDTGGMRVRVRAKPRRYPFSVETDGMARLDLGAPKYQAGFKLSAYDAEPSLRGVDGATFALNGTADASKGPPDYRMSGKLELDHRRLAATEFLFETGPLADPYTAEGRADIDLGGEPRFSVEATGAQFRFDDRIGDEAAGGVTLERRIAALKSFVVALPRPSIPGSVEVNLPAVVAGDTTFRDVRLSAEPAEGGWKVADFAVSMPGRATLEADGFVATSEEDARFAGDMVLAVGQPSGFASWLSKDVDDAIRRLPRAGFSAKVDLASDRQTFGGLQLQLGNARFAGRLESMTPDDAKPSLLLALDGGALDVEGLAAFASLFVTDAGQTRIEGRDLDLKVSAGPVSAGGLTAGRLETAFRLKDGKLDIDRLTLTDVSGANVSATGTIDGFPAAPSGSLDAAIVSDDLAPLVAELGERYPDNRVAAAFARRFSGLSGLGRDARINLVANATATGGAPHYAISAGGTMGGGEFTLAYSATGSPFAPETLDVDLTASNEDGSALLALYGVPTLPLVGAGPATTELTLKGAPAKGLETHGTLTGDTATARFDGTVTVLADAVTASGKGRIEGADLEPWLGAAGVTLPGMGLGMPAELAADLTLSPQDLKIAKLDGSIGEVALSGDLTATLADGVPHLAGAMSTDFLPLDYALALVLGEGALQGDADGWANAAFPPRANAPFSAELELKAGAVGWGTETVATDATMQARLSREGLSVANLSAEVDDGKLAGLFDVKNNDGTGVVTGQATLTGMDIATLPGAAALSGRANLSASLNGSGKSVEALVASLSGTGTAALSDLGIRGINPNALPALIAEADRVGRDIKEAAVAAFAPAIAGEGSFMGGAAELSFTVAGGVLRTSPVTLADGSTRLTGELRADLPAWTFETKGEIAYDPGNEALVGSQPSISFSAAGAPGEAQLVFDAQPMAQFLTQRALEIEQARVEAMQALLLEKQRLRREVRYYAAVQEERAERLRLEEEARLKAEEEARRKAEEEAKARAEEEARIRAEEEAKRKAEEEAKAKADAEAKRQADEAARLEAEAAAKAEREAQAKAEEERRARLEADAKLKAAQDAQAAEAEARRQTQSETAAPSLAKPDPLVDMAGRPQVNGDAPRPQAIVPSDPPSQKQDGFTLDRLLKTLGGGG</sequence>
<dbReference type="RefSeq" id="WP_244561761.1">
    <property type="nucleotide sequence ID" value="NZ_FXBL01000004.1"/>
</dbReference>
<evidence type="ECO:0000259" key="3">
    <source>
        <dbReference type="Pfam" id="PF05170"/>
    </source>
</evidence>
<evidence type="ECO:0000256" key="1">
    <source>
        <dbReference type="SAM" id="MobiDB-lite"/>
    </source>
</evidence>
<feature type="domain" description="AsmA" evidence="3">
    <location>
        <begin position="12"/>
        <end position="180"/>
    </location>
</feature>
<dbReference type="PANTHER" id="PTHR30441">
    <property type="entry name" value="DUF748 DOMAIN-CONTAINING PROTEIN"/>
    <property type="match status" value="1"/>
</dbReference>
<dbReference type="InterPro" id="IPR052894">
    <property type="entry name" value="AsmA-related"/>
</dbReference>